<evidence type="ECO:0000259" key="2">
    <source>
        <dbReference type="Pfam" id="PF00561"/>
    </source>
</evidence>
<sequence>MPLITYIVAGTTIAFGTGALLYTFQTEILYPARYRKKSRQFITPKFAADGIPFSETTLITEDNVRIKVYICKRPTDEEARQRPTILVLHGNRGNGQRSIITTKFYNELRCNVVLLSYRGYGHSEGKPTEKGIKIDAQTCLDYVKRHSVLKGTKLVIYGRSLGGAVAIDLVSRNEDLVEAMIVENTFLSIPKLLPTFFPLLRYFTFFCSQIWPSEQSILRIQKIPVLFLSSGKDKLVPKDQMMKLFDLVDTEGGKAWKDFPNAEHANTISQNGYFETIGEFLRWSVDKDEVDAIEE</sequence>
<dbReference type="Pfam" id="PF00561">
    <property type="entry name" value="Abhydrolase_1"/>
    <property type="match status" value="1"/>
</dbReference>
<organism evidence="3 4">
    <name type="scientific">Acaulospora morrowiae</name>
    <dbReference type="NCBI Taxonomy" id="94023"/>
    <lineage>
        <taxon>Eukaryota</taxon>
        <taxon>Fungi</taxon>
        <taxon>Fungi incertae sedis</taxon>
        <taxon>Mucoromycota</taxon>
        <taxon>Glomeromycotina</taxon>
        <taxon>Glomeromycetes</taxon>
        <taxon>Diversisporales</taxon>
        <taxon>Acaulosporaceae</taxon>
        <taxon>Acaulospora</taxon>
    </lineage>
</organism>
<dbReference type="InterPro" id="IPR029058">
    <property type="entry name" value="AB_hydrolase_fold"/>
</dbReference>
<dbReference type="EMBL" id="CAJVPV010002887">
    <property type="protein sequence ID" value="CAG8538543.1"/>
    <property type="molecule type" value="Genomic_DNA"/>
</dbReference>
<evidence type="ECO:0000256" key="1">
    <source>
        <dbReference type="SAM" id="Phobius"/>
    </source>
</evidence>
<proteinExistence type="predicted"/>
<dbReference type="PANTHER" id="PTHR12277">
    <property type="entry name" value="ALPHA/BETA HYDROLASE DOMAIN-CONTAINING PROTEIN"/>
    <property type="match status" value="1"/>
</dbReference>
<feature type="transmembrane region" description="Helical" evidence="1">
    <location>
        <begin position="6"/>
        <end position="30"/>
    </location>
</feature>
<protein>
    <submittedName>
        <fullName evidence="3">424_t:CDS:1</fullName>
    </submittedName>
</protein>
<keyword evidence="1" id="KW-0472">Membrane</keyword>
<dbReference type="PANTHER" id="PTHR12277:SF81">
    <property type="entry name" value="PROTEIN ABHD13"/>
    <property type="match status" value="1"/>
</dbReference>
<evidence type="ECO:0000313" key="3">
    <source>
        <dbReference type="EMBL" id="CAG8538543.1"/>
    </source>
</evidence>
<keyword evidence="1" id="KW-1133">Transmembrane helix</keyword>
<dbReference type="AlphaFoldDB" id="A0A9N9AR29"/>
<comment type="caution">
    <text evidence="3">The sequence shown here is derived from an EMBL/GenBank/DDBJ whole genome shotgun (WGS) entry which is preliminary data.</text>
</comment>
<dbReference type="GO" id="GO:0016020">
    <property type="term" value="C:membrane"/>
    <property type="evidence" value="ECO:0007669"/>
    <property type="project" value="TreeGrafter"/>
</dbReference>
<dbReference type="SUPFAM" id="SSF53474">
    <property type="entry name" value="alpha/beta-Hydrolases"/>
    <property type="match status" value="1"/>
</dbReference>
<gene>
    <name evidence="3" type="ORF">AMORRO_LOCUS5015</name>
</gene>
<evidence type="ECO:0000313" key="4">
    <source>
        <dbReference type="Proteomes" id="UP000789342"/>
    </source>
</evidence>
<dbReference type="Proteomes" id="UP000789342">
    <property type="component" value="Unassembled WGS sequence"/>
</dbReference>
<name>A0A9N9AR29_9GLOM</name>
<reference evidence="3" key="1">
    <citation type="submission" date="2021-06" db="EMBL/GenBank/DDBJ databases">
        <authorList>
            <person name="Kallberg Y."/>
            <person name="Tangrot J."/>
            <person name="Rosling A."/>
        </authorList>
    </citation>
    <scope>NUCLEOTIDE SEQUENCE</scope>
    <source>
        <strain evidence="3">CL551</strain>
    </source>
</reference>
<dbReference type="GO" id="GO:0008474">
    <property type="term" value="F:palmitoyl-(protein) hydrolase activity"/>
    <property type="evidence" value="ECO:0007669"/>
    <property type="project" value="TreeGrafter"/>
</dbReference>
<keyword evidence="4" id="KW-1185">Reference proteome</keyword>
<dbReference type="Gene3D" id="3.40.50.1820">
    <property type="entry name" value="alpha/beta hydrolase"/>
    <property type="match status" value="1"/>
</dbReference>
<dbReference type="OrthoDB" id="10249433at2759"/>
<keyword evidence="1" id="KW-0812">Transmembrane</keyword>
<accession>A0A9N9AR29</accession>
<feature type="domain" description="AB hydrolase-1" evidence="2">
    <location>
        <begin position="83"/>
        <end position="194"/>
    </location>
</feature>
<dbReference type="InterPro" id="IPR000073">
    <property type="entry name" value="AB_hydrolase_1"/>
</dbReference>